<keyword evidence="6 7" id="KW-0269">Exonuclease</keyword>
<evidence type="ECO:0000256" key="6">
    <source>
        <dbReference type="ARBA" id="ARBA00022839"/>
    </source>
</evidence>
<dbReference type="InterPro" id="IPR050535">
    <property type="entry name" value="DNA_Repair-Maintenance_Comp"/>
</dbReference>
<dbReference type="SUPFAM" id="SSF56300">
    <property type="entry name" value="Metallo-dependent phosphatases"/>
    <property type="match status" value="1"/>
</dbReference>
<comment type="subunit">
    <text evidence="2 7">Heterodimer of SbcC and SbcD.</text>
</comment>
<organism evidence="10 11">
    <name type="scientific">Marinospirillum alkalitolerans</name>
    <dbReference type="NCBI Taxonomy" id="3123374"/>
    <lineage>
        <taxon>Bacteria</taxon>
        <taxon>Pseudomonadati</taxon>
        <taxon>Pseudomonadota</taxon>
        <taxon>Gammaproteobacteria</taxon>
        <taxon>Oceanospirillales</taxon>
        <taxon>Oceanospirillaceae</taxon>
        <taxon>Marinospirillum</taxon>
    </lineage>
</organism>
<feature type="domain" description="Calcineurin-like phosphoesterase" evidence="8">
    <location>
        <begin position="1"/>
        <end position="101"/>
    </location>
</feature>
<dbReference type="Pfam" id="PF12320">
    <property type="entry name" value="SbcD_C"/>
    <property type="match status" value="1"/>
</dbReference>
<dbReference type="GO" id="GO:0004527">
    <property type="term" value="F:exonuclease activity"/>
    <property type="evidence" value="ECO:0007669"/>
    <property type="project" value="UniProtKB-KW"/>
</dbReference>
<dbReference type="Gene3D" id="3.60.21.10">
    <property type="match status" value="1"/>
</dbReference>
<proteinExistence type="inferred from homology"/>
<evidence type="ECO:0000256" key="4">
    <source>
        <dbReference type="ARBA" id="ARBA00022722"/>
    </source>
</evidence>
<dbReference type="Proteomes" id="UP001621714">
    <property type="component" value="Unassembled WGS sequence"/>
</dbReference>
<dbReference type="InterPro" id="IPR004593">
    <property type="entry name" value="SbcD"/>
</dbReference>
<evidence type="ECO:0000256" key="7">
    <source>
        <dbReference type="RuleBase" id="RU363069"/>
    </source>
</evidence>
<dbReference type="InterPro" id="IPR041796">
    <property type="entry name" value="Mre11_N"/>
</dbReference>
<protein>
    <recommendedName>
        <fullName evidence="3 7">Nuclease SbcCD subunit D</fullName>
    </recommendedName>
</protein>
<dbReference type="PANTHER" id="PTHR30337">
    <property type="entry name" value="COMPONENT OF ATP-DEPENDENT DSDNA EXONUCLEASE"/>
    <property type="match status" value="1"/>
</dbReference>
<evidence type="ECO:0000259" key="8">
    <source>
        <dbReference type="Pfam" id="PF00149"/>
    </source>
</evidence>
<keyword evidence="7" id="KW-0255">Endonuclease</keyword>
<reference evidence="10 11" key="1">
    <citation type="submission" date="2024-02" db="EMBL/GenBank/DDBJ databases">
        <title>Marinospirillum sp. MEB 164 isolated from Lonar lake sediment.</title>
        <authorList>
            <person name="Joshi A."/>
            <person name="Thite S."/>
        </authorList>
    </citation>
    <scope>NUCLEOTIDE SEQUENCE [LARGE SCALE GENOMIC DNA]</scope>
    <source>
        <strain evidence="10 11">MEB164</strain>
    </source>
</reference>
<dbReference type="PANTHER" id="PTHR30337:SF0">
    <property type="entry name" value="NUCLEASE SBCCD SUBUNIT D"/>
    <property type="match status" value="1"/>
</dbReference>
<evidence type="ECO:0000313" key="11">
    <source>
        <dbReference type="Proteomes" id="UP001621714"/>
    </source>
</evidence>
<dbReference type="NCBIfam" id="NF008206">
    <property type="entry name" value="PRK10966.1"/>
    <property type="match status" value="1"/>
</dbReference>
<evidence type="ECO:0000256" key="2">
    <source>
        <dbReference type="ARBA" id="ARBA00011322"/>
    </source>
</evidence>
<dbReference type="Pfam" id="PF00149">
    <property type="entry name" value="Metallophos"/>
    <property type="match status" value="1"/>
</dbReference>
<evidence type="ECO:0000259" key="9">
    <source>
        <dbReference type="Pfam" id="PF12320"/>
    </source>
</evidence>
<keyword evidence="7" id="KW-0235">DNA replication</keyword>
<dbReference type="InterPro" id="IPR026843">
    <property type="entry name" value="SbcD_C"/>
</dbReference>
<dbReference type="EMBL" id="JBANFI010000002">
    <property type="protein sequence ID" value="MFK7160062.1"/>
    <property type="molecule type" value="Genomic_DNA"/>
</dbReference>
<evidence type="ECO:0000256" key="5">
    <source>
        <dbReference type="ARBA" id="ARBA00022801"/>
    </source>
</evidence>
<dbReference type="InterPro" id="IPR029052">
    <property type="entry name" value="Metallo-depent_PP-like"/>
</dbReference>
<evidence type="ECO:0000313" key="10">
    <source>
        <dbReference type="EMBL" id="MFK7160062.1"/>
    </source>
</evidence>
<evidence type="ECO:0000256" key="1">
    <source>
        <dbReference type="ARBA" id="ARBA00010555"/>
    </source>
</evidence>
<keyword evidence="5 7" id="KW-0378">Hydrolase</keyword>
<comment type="function">
    <text evidence="7">SbcCD cleaves DNA hairpin structures. These structures can inhibit DNA replication and are intermediates in certain DNA recombination reactions. The complex acts as a 3'-&gt;5' double strand exonuclease that can open hairpins. It also has a 5' single-strand endonuclease activity.</text>
</comment>
<comment type="similarity">
    <text evidence="1 7">Belongs to the SbcD family.</text>
</comment>
<comment type="caution">
    <text evidence="10">The sequence shown here is derived from an EMBL/GenBank/DDBJ whole genome shotgun (WGS) entry which is preliminary data.</text>
</comment>
<keyword evidence="11" id="KW-1185">Reference proteome</keyword>
<dbReference type="RefSeq" id="WP_405337180.1">
    <property type="nucleotide sequence ID" value="NZ_JBANFI010000002.1"/>
</dbReference>
<gene>
    <name evidence="7 10" type="primary">sbcD</name>
    <name evidence="10" type="ORF">V6U78_03315</name>
</gene>
<keyword evidence="4 7" id="KW-0540">Nuclease</keyword>
<dbReference type="CDD" id="cd00840">
    <property type="entry name" value="MPP_Mre11_N"/>
    <property type="match status" value="1"/>
</dbReference>
<dbReference type="NCBIfam" id="TIGR00619">
    <property type="entry name" value="sbcd"/>
    <property type="match status" value="1"/>
</dbReference>
<sequence>MKLLHTSDWHLGQHFFHRSRHAEQQAFLRWLLEVMETEQVDVLLVAGDIFDTATPPSAARELLNQFVVDVQRLGVQLILLGGNHDAIATLHEARPLLRYLETHVIATTDLPLDEQVITLHDRAGVPSALLCAVPYLRPKELITSRAGDSAEAKRQWLLEAMQAHYQCLYAHAEQRRAALGLDVPILGSGHLTALGMSRSDSERDLYIGTLEAVPSDIFPPFDYLALGHLHRPQRISGKAHWCYSGAPYRLSFDELSHQKQVNLVSFCPAEADFSSEPASHPESELENPSVTVTPLAVPVFQPMQRLRGDWAQIESHLQQLKTDYPQGNPSLWLAIELEDGLGLSDARQQIQQQLADTAVDVVVIRRVARQADTVLAQQAQETLSELTPEQVFEQRLLSSGLDDEADRARLRLLFRQALAEVEQGQVAE</sequence>
<evidence type="ECO:0000256" key="3">
    <source>
        <dbReference type="ARBA" id="ARBA00013365"/>
    </source>
</evidence>
<accession>A0ABW8PXG9</accession>
<feature type="domain" description="Nuclease SbcCD subunit D C-terminal" evidence="9">
    <location>
        <begin position="299"/>
        <end position="396"/>
    </location>
</feature>
<keyword evidence="7" id="KW-0233">DNA recombination</keyword>
<dbReference type="Gene3D" id="3.30.160.720">
    <property type="match status" value="1"/>
</dbReference>
<dbReference type="InterPro" id="IPR004843">
    <property type="entry name" value="Calcineurin-like_PHP"/>
</dbReference>
<name>A0ABW8PXG9_9GAMM</name>